<organism evidence="3 4">
    <name type="scientific">Amycolatopsis japonica</name>
    <dbReference type="NCBI Taxonomy" id="208439"/>
    <lineage>
        <taxon>Bacteria</taxon>
        <taxon>Bacillati</taxon>
        <taxon>Actinomycetota</taxon>
        <taxon>Actinomycetes</taxon>
        <taxon>Pseudonocardiales</taxon>
        <taxon>Pseudonocardiaceae</taxon>
        <taxon>Amycolatopsis</taxon>
        <taxon>Amycolatopsis japonica group</taxon>
    </lineage>
</organism>
<name>A0A075UJD8_9PSEU</name>
<evidence type="ECO:0000313" key="4">
    <source>
        <dbReference type="Proteomes" id="UP000028492"/>
    </source>
</evidence>
<gene>
    <name evidence="3" type="ORF">AJAP_06270</name>
</gene>
<evidence type="ECO:0000313" key="3">
    <source>
        <dbReference type="EMBL" id="AIG74172.1"/>
    </source>
</evidence>
<dbReference type="Proteomes" id="UP000028492">
    <property type="component" value="Chromosome"/>
</dbReference>
<feature type="compositionally biased region" description="Low complexity" evidence="1">
    <location>
        <begin position="25"/>
        <end position="64"/>
    </location>
</feature>
<evidence type="ECO:0000256" key="2">
    <source>
        <dbReference type="SAM" id="SignalP"/>
    </source>
</evidence>
<feature type="signal peptide" evidence="2">
    <location>
        <begin position="1"/>
        <end position="21"/>
    </location>
</feature>
<sequence>MKRVAMIFTVVLLCGFSAGCAENPTASTVTASSPPSSSTTSTTSTQPISPTKSSPSPTTSTPTSEYPKFVPKAKVDKRYTQYVDGDKMVMLAPGVYAEPSPDGVLGTMEDYSSYLGNCTAIKRYSETHPGGHTCW</sequence>
<keyword evidence="2" id="KW-0732">Signal</keyword>
<evidence type="ECO:0000256" key="1">
    <source>
        <dbReference type="SAM" id="MobiDB-lite"/>
    </source>
</evidence>
<accession>A0A075UJD8</accession>
<dbReference type="PROSITE" id="PS51257">
    <property type="entry name" value="PROKAR_LIPOPROTEIN"/>
    <property type="match status" value="1"/>
</dbReference>
<dbReference type="KEGG" id="aja:AJAP_06270"/>
<feature type="region of interest" description="Disordered" evidence="1">
    <location>
        <begin position="25"/>
        <end position="67"/>
    </location>
</feature>
<proteinExistence type="predicted"/>
<dbReference type="HOGENOM" id="CLU_1881398_0_0_11"/>
<dbReference type="EMBL" id="CP008953">
    <property type="protein sequence ID" value="AIG74172.1"/>
    <property type="molecule type" value="Genomic_DNA"/>
</dbReference>
<keyword evidence="4" id="KW-1185">Reference proteome</keyword>
<reference evidence="3 4" key="1">
    <citation type="journal article" date="2014" name="J. Biotechnol.">
        <title>Complete genome sequence of the actinobacterium Amycolatopsis japonica MG417-CF17(T) (=DSM 44213T) producing (S,S)-N,N'-ethylenediaminedisuccinic acid.</title>
        <authorList>
            <person name="Stegmann E."/>
            <person name="Albersmeier A."/>
            <person name="Spohn M."/>
            <person name="Gert H."/>
            <person name="Weber T."/>
            <person name="Wohlleben W."/>
            <person name="Kalinowski J."/>
            <person name="Ruckert C."/>
        </authorList>
    </citation>
    <scope>NUCLEOTIDE SEQUENCE [LARGE SCALE GENOMIC DNA]</scope>
    <source>
        <strain evidence="4">MG417-CF17 (DSM 44213)</strain>
    </source>
</reference>
<protein>
    <submittedName>
        <fullName evidence="3">Putative secreted protein</fullName>
    </submittedName>
</protein>
<dbReference type="AlphaFoldDB" id="A0A075UJD8"/>
<feature type="chain" id="PRO_5001709870" evidence="2">
    <location>
        <begin position="22"/>
        <end position="135"/>
    </location>
</feature>